<accession>A0AAV7V9Q7</accession>
<reference evidence="2" key="1">
    <citation type="journal article" date="2022" name="bioRxiv">
        <title>Sequencing and chromosome-scale assembly of the giantPleurodeles waltlgenome.</title>
        <authorList>
            <person name="Brown T."/>
            <person name="Elewa A."/>
            <person name="Iarovenko S."/>
            <person name="Subramanian E."/>
            <person name="Araus A.J."/>
            <person name="Petzold A."/>
            <person name="Susuki M."/>
            <person name="Suzuki K.-i.T."/>
            <person name="Hayashi T."/>
            <person name="Toyoda A."/>
            <person name="Oliveira C."/>
            <person name="Osipova E."/>
            <person name="Leigh N.D."/>
            <person name="Simon A."/>
            <person name="Yun M.H."/>
        </authorList>
    </citation>
    <scope>NUCLEOTIDE SEQUENCE</scope>
    <source>
        <strain evidence="2">20211129_DDA</strain>
        <tissue evidence="2">Liver</tissue>
    </source>
</reference>
<proteinExistence type="predicted"/>
<protein>
    <recommendedName>
        <fullName evidence="1">L27-1 domain-containing protein</fullName>
    </recommendedName>
</protein>
<dbReference type="EMBL" id="JANPWB010000003">
    <property type="protein sequence ID" value="KAJ1196853.1"/>
    <property type="molecule type" value="Genomic_DNA"/>
</dbReference>
<evidence type="ECO:0000313" key="3">
    <source>
        <dbReference type="Proteomes" id="UP001066276"/>
    </source>
</evidence>
<keyword evidence="3" id="KW-1185">Reference proteome</keyword>
<dbReference type="Pfam" id="PF09058">
    <property type="entry name" value="L27_1"/>
    <property type="match status" value="1"/>
</dbReference>
<comment type="caution">
    <text evidence="2">The sequence shown here is derived from an EMBL/GenBank/DDBJ whole genome shotgun (WGS) entry which is preliminary data.</text>
</comment>
<dbReference type="InterPro" id="IPR036892">
    <property type="entry name" value="L27_dom_sf"/>
</dbReference>
<feature type="domain" description="L27-1" evidence="1">
    <location>
        <begin position="24"/>
        <end position="67"/>
    </location>
</feature>
<gene>
    <name evidence="2" type="ORF">NDU88_000717</name>
</gene>
<sequence length="134" mass="14978">MGREVPHNLQTVTLFTFHGLPLADAHRAVALLSKYQANMMSLSEEQLKASIGEVLQILASDLFHALLGTRSQHPLLYGAACFAATLELSSMFEHKREAPMDYLTFDDFVALKCGKFPVMPRMGSDHQTIMVWPE</sequence>
<dbReference type="AlphaFoldDB" id="A0AAV7V9Q7"/>
<dbReference type="InterPro" id="IPR015143">
    <property type="entry name" value="L27_1"/>
</dbReference>
<dbReference type="Gene3D" id="1.10.287.470">
    <property type="entry name" value="Helix hairpin bin"/>
    <property type="match status" value="1"/>
</dbReference>
<evidence type="ECO:0000313" key="2">
    <source>
        <dbReference type="EMBL" id="KAJ1196853.1"/>
    </source>
</evidence>
<name>A0AAV7V9Q7_PLEWA</name>
<dbReference type="Proteomes" id="UP001066276">
    <property type="component" value="Chromosome 2_1"/>
</dbReference>
<dbReference type="SUPFAM" id="SSF101288">
    <property type="entry name" value="L27 domain"/>
    <property type="match status" value="1"/>
</dbReference>
<evidence type="ECO:0000259" key="1">
    <source>
        <dbReference type="Pfam" id="PF09058"/>
    </source>
</evidence>
<organism evidence="2 3">
    <name type="scientific">Pleurodeles waltl</name>
    <name type="common">Iberian ribbed newt</name>
    <dbReference type="NCBI Taxonomy" id="8319"/>
    <lineage>
        <taxon>Eukaryota</taxon>
        <taxon>Metazoa</taxon>
        <taxon>Chordata</taxon>
        <taxon>Craniata</taxon>
        <taxon>Vertebrata</taxon>
        <taxon>Euteleostomi</taxon>
        <taxon>Amphibia</taxon>
        <taxon>Batrachia</taxon>
        <taxon>Caudata</taxon>
        <taxon>Salamandroidea</taxon>
        <taxon>Salamandridae</taxon>
        <taxon>Pleurodelinae</taxon>
        <taxon>Pleurodeles</taxon>
    </lineage>
</organism>